<dbReference type="Pfam" id="PF13600">
    <property type="entry name" value="DUF4140"/>
    <property type="match status" value="1"/>
</dbReference>
<dbReference type="RefSeq" id="WP_254013892.1">
    <property type="nucleotide sequence ID" value="NZ_JAMZMM010000287.1"/>
</dbReference>
<feature type="domain" description="DUF4140" evidence="3">
    <location>
        <begin position="13"/>
        <end position="116"/>
    </location>
</feature>
<dbReference type="EMBL" id="JAMZMM010000287">
    <property type="protein sequence ID" value="MCP2731147.1"/>
    <property type="molecule type" value="Genomic_DNA"/>
</dbReference>
<comment type="caution">
    <text evidence="4">The sequence shown here is derived from an EMBL/GenBank/DDBJ whole genome shotgun (WGS) entry which is preliminary data.</text>
</comment>
<feature type="coiled-coil region" evidence="1">
    <location>
        <begin position="146"/>
        <end position="190"/>
    </location>
</feature>
<evidence type="ECO:0000259" key="3">
    <source>
        <dbReference type="Pfam" id="PF13600"/>
    </source>
</evidence>
<accession>A0AAE3KU55</accession>
<gene>
    <name evidence="4" type="ORF">NJ959_22235</name>
</gene>
<dbReference type="PANTHER" id="PTHR31005:SF8">
    <property type="entry name" value="DUF4139 DOMAIN-CONTAINING PROTEIN"/>
    <property type="match status" value="1"/>
</dbReference>
<dbReference type="PANTHER" id="PTHR31005">
    <property type="entry name" value="DUF4139 DOMAIN-CONTAINING PROTEIN"/>
    <property type="match status" value="1"/>
</dbReference>
<dbReference type="AlphaFoldDB" id="A0AAE3KU55"/>
<dbReference type="Proteomes" id="UP001204953">
    <property type="component" value="Unassembled WGS sequence"/>
</dbReference>
<feature type="domain" description="DUF4139" evidence="2">
    <location>
        <begin position="217"/>
        <end position="337"/>
    </location>
</feature>
<evidence type="ECO:0000313" key="5">
    <source>
        <dbReference type="Proteomes" id="UP001204953"/>
    </source>
</evidence>
<reference evidence="4" key="1">
    <citation type="submission" date="2022-06" db="EMBL/GenBank/DDBJ databases">
        <title>New cyanobacteria of genus Symplocastrum in benthos of Lake Baikal.</title>
        <authorList>
            <person name="Sorokovikova E."/>
            <person name="Tikhonova I."/>
            <person name="Krasnopeev A."/>
            <person name="Evseev P."/>
            <person name="Gladkikh A."/>
            <person name="Belykh O."/>
        </authorList>
    </citation>
    <scope>NUCLEOTIDE SEQUENCE</scope>
    <source>
        <strain evidence="4">BBK-W-15</strain>
    </source>
</reference>
<name>A0AAE3KU55_9CYAN</name>
<evidence type="ECO:0000256" key="1">
    <source>
        <dbReference type="SAM" id="Coils"/>
    </source>
</evidence>
<dbReference type="InterPro" id="IPR025554">
    <property type="entry name" value="DUF4140"/>
</dbReference>
<keyword evidence="1" id="KW-0175">Coiled coil</keyword>
<sequence length="734" mass="82049">MQTIQLPAKIDKVKVYATGATITRIAEFSEISNGEVPEEVEIAGLPLALDDSSVRVRIESDGNRETIIPTDIRIGLTVAPLQDTPTPPAEEEIRQGKIEVQQLVDRIGLINNEITLIYKLNVPDRPHGEEGKAPPPSPIAARLAIANFQDEQIRAKLQEKQETEENLRKAKEHLENLQQKQQQASSAKEVQPHELRKTAIVRLSYEGDRTIVGQRLLIEYFVPGARWTPSYVCHLDSASNTAAIAIRALICQRTGEDWCGVSLELSTAQPMAWCELPELPSLRIGQNQPLVKKSGWRIPPVGVELLFEDYDRQKQAAVYGLSKRDFSVNLQAVKVPSFPNLKLDFSFPDEKISDKFVKTQDFQIFSSQSLNIPTSAGSVSNKVAERVRARKEISQKSLDGNTGESVWQERLSPMGSLPFDTNSFLCPKPEQLLDDNDISRFNFFTYSLMELAEVGNLTNRGKLSIRQQNEIYQETLKRQGITVTLDLLQIMQNAVSYSQQSLSVNLPPGGINVRRVAGSFDYAYNADGRVDVPSDMQFHSVALTSQSTKVDMRYIVVPREDTNVFRIAQLYNPLQAPLLSGAVDVYVNGEYILSTNIPTVPPKGQMELGLGVEQAIKVARNVTDQEVRSSQSLVSLNEMRHTIAINIANRLPKEAQIEVRERIPLPQDGAKVDVEIGNVSPNWEKYEQNERSAPIQGGYRWQIKVPGGQEIKLSAEYKIKTFVDSEVIGGNRRE</sequence>
<evidence type="ECO:0000313" key="4">
    <source>
        <dbReference type="EMBL" id="MCP2731147.1"/>
    </source>
</evidence>
<evidence type="ECO:0000259" key="2">
    <source>
        <dbReference type="Pfam" id="PF13598"/>
    </source>
</evidence>
<proteinExistence type="predicted"/>
<dbReference type="InterPro" id="IPR037291">
    <property type="entry name" value="DUF4139"/>
</dbReference>
<protein>
    <submittedName>
        <fullName evidence="4">DUF4139 domain-containing protein</fullName>
    </submittedName>
</protein>
<organism evidence="4 5">
    <name type="scientific">Limnofasciculus baicalensis BBK-W-15</name>
    <dbReference type="NCBI Taxonomy" id="2699891"/>
    <lineage>
        <taxon>Bacteria</taxon>
        <taxon>Bacillati</taxon>
        <taxon>Cyanobacteriota</taxon>
        <taxon>Cyanophyceae</taxon>
        <taxon>Coleofasciculales</taxon>
        <taxon>Coleofasciculaceae</taxon>
        <taxon>Limnofasciculus</taxon>
        <taxon>Limnofasciculus baicalensis</taxon>
    </lineage>
</organism>
<dbReference type="NCBIfam" id="TIGR02231">
    <property type="entry name" value="mucoidy inhibitor MuiA family protein"/>
    <property type="match status" value="1"/>
</dbReference>
<keyword evidence="5" id="KW-1185">Reference proteome</keyword>
<dbReference type="Pfam" id="PF13598">
    <property type="entry name" value="DUF4139"/>
    <property type="match status" value="2"/>
</dbReference>
<feature type="domain" description="DUF4139" evidence="2">
    <location>
        <begin position="459"/>
        <end position="720"/>
    </location>
</feature>
<dbReference type="InterPro" id="IPR011935">
    <property type="entry name" value="CHP02231"/>
</dbReference>